<dbReference type="GO" id="GO:0009423">
    <property type="term" value="P:chorismate biosynthetic process"/>
    <property type="evidence" value="ECO:0007669"/>
    <property type="project" value="UniProtKB-UniRule"/>
</dbReference>
<sequence>MRFLTAGESHGPALMGILEGLPAGLEISPDYLQAHMKRRQQGYGRGRRQQIETDHVQIQSGVRHGKTLGSPIGLYLPNQDWRNWEDTMSVTPIEGPIKREVFVPRPGHADLVGGIKYDHPDLRNVLERASARETAMRVALGTLARRFLEALNIQIASRVVSIGSVQDSHPLDLAVSELNARVDASPVRCLGAEAEQAMIAEIDAAKAAGDTLGGVVEIYAEGLPIGLGSYSQWDRKLEAAIGAAFLSMNAFKGVELGLGFESARVPGSQAHDEILPGAQPRQVHYASNRGGGIVAGMSTGQPVIIRAAMKPIATLMQPLRSVHSETGEAMAAHIERSDTCAVPAAAVIGEALLALVLAEFVLEKFGGDSMAEIYPRIAFWREQHP</sequence>
<dbReference type="UniPathway" id="UPA00053">
    <property type="reaction ID" value="UER00090"/>
</dbReference>
<dbReference type="PIRSF" id="PIRSF001456">
    <property type="entry name" value="Chorismate_synth"/>
    <property type="match status" value="1"/>
</dbReference>
<dbReference type="EC" id="4.2.3.5" evidence="3 11"/>
<evidence type="ECO:0000256" key="4">
    <source>
        <dbReference type="ARBA" id="ARBA00022605"/>
    </source>
</evidence>
<evidence type="ECO:0000256" key="6">
    <source>
        <dbReference type="ARBA" id="ARBA00022643"/>
    </source>
</evidence>
<evidence type="ECO:0000256" key="12">
    <source>
        <dbReference type="RuleBase" id="RU000605"/>
    </source>
</evidence>
<dbReference type="Gene3D" id="3.60.150.10">
    <property type="entry name" value="Chorismate synthase AroC"/>
    <property type="match status" value="1"/>
</dbReference>
<evidence type="ECO:0000256" key="2">
    <source>
        <dbReference type="ARBA" id="ARBA00008014"/>
    </source>
</evidence>
<dbReference type="Pfam" id="PF01264">
    <property type="entry name" value="Chorismate_synt"/>
    <property type="match status" value="1"/>
</dbReference>
<evidence type="ECO:0000256" key="11">
    <source>
        <dbReference type="HAMAP-Rule" id="MF_00300"/>
    </source>
</evidence>
<keyword evidence="7 11" id="KW-0274">FAD</keyword>
<dbReference type="GO" id="GO:0010181">
    <property type="term" value="F:FMN binding"/>
    <property type="evidence" value="ECO:0007669"/>
    <property type="project" value="TreeGrafter"/>
</dbReference>
<dbReference type="PANTHER" id="PTHR21085">
    <property type="entry name" value="CHORISMATE SYNTHASE"/>
    <property type="match status" value="1"/>
</dbReference>
<protein>
    <recommendedName>
        <fullName evidence="3 11">Chorismate synthase</fullName>
        <shortName evidence="11">CS</shortName>
        <ecNumber evidence="3 11">4.2.3.5</ecNumber>
    </recommendedName>
    <alternativeName>
        <fullName evidence="11">5-enolpyruvylshikimate-3-phosphate phospholyase</fullName>
    </alternativeName>
</protein>
<feature type="binding site" evidence="11">
    <location>
        <position position="336"/>
    </location>
    <ligand>
        <name>FMN</name>
        <dbReference type="ChEBI" id="CHEBI:58210"/>
    </ligand>
</feature>
<evidence type="ECO:0000256" key="7">
    <source>
        <dbReference type="ARBA" id="ARBA00022827"/>
    </source>
</evidence>
<comment type="catalytic activity">
    <reaction evidence="11 12">
        <text>5-O-(1-carboxyvinyl)-3-phosphoshikimate = chorismate + phosphate</text>
        <dbReference type="Rhea" id="RHEA:21020"/>
        <dbReference type="ChEBI" id="CHEBI:29748"/>
        <dbReference type="ChEBI" id="CHEBI:43474"/>
        <dbReference type="ChEBI" id="CHEBI:57701"/>
        <dbReference type="EC" id="4.2.3.5"/>
    </reaction>
</comment>
<keyword evidence="4 11" id="KW-0028">Amino-acid biosynthesis</keyword>
<evidence type="ECO:0000256" key="8">
    <source>
        <dbReference type="ARBA" id="ARBA00022857"/>
    </source>
</evidence>
<dbReference type="AlphaFoldDB" id="A0A2M7FZ95"/>
<dbReference type="InterPro" id="IPR035904">
    <property type="entry name" value="Chorismate_synth_AroC_sf"/>
</dbReference>
<keyword evidence="10 11" id="KW-0456">Lyase</keyword>
<evidence type="ECO:0000256" key="3">
    <source>
        <dbReference type="ARBA" id="ARBA00013036"/>
    </source>
</evidence>
<comment type="subunit">
    <text evidence="11">Homotetramer.</text>
</comment>
<dbReference type="NCBIfam" id="NF003793">
    <property type="entry name" value="PRK05382.1"/>
    <property type="match status" value="1"/>
</dbReference>
<accession>A0A2M7FZ95</accession>
<keyword evidence="8 11" id="KW-0521">NADP</keyword>
<keyword evidence="5 11" id="KW-0285">Flavoprotein</keyword>
<organism evidence="13 14">
    <name type="scientific">bacterium (Candidatus Blackallbacteria) CG17_big_fil_post_rev_8_21_14_2_50_48_46</name>
    <dbReference type="NCBI Taxonomy" id="2014261"/>
    <lineage>
        <taxon>Bacteria</taxon>
        <taxon>Candidatus Blackallbacteria</taxon>
    </lineage>
</organism>
<keyword evidence="9 11" id="KW-0057">Aromatic amino acid biosynthesis</keyword>
<proteinExistence type="inferred from homology"/>
<dbReference type="PROSITE" id="PS00787">
    <property type="entry name" value="CHORISMATE_SYNTHASE_1"/>
    <property type="match status" value="1"/>
</dbReference>
<comment type="cofactor">
    <cofactor evidence="11 12">
        <name>FMNH2</name>
        <dbReference type="ChEBI" id="CHEBI:57618"/>
    </cofactor>
    <text evidence="11 12">Reduced FMN (FMNH(2)).</text>
</comment>
<comment type="function">
    <text evidence="11">Catalyzes the anti-1,4-elimination of the C-3 phosphate and the C-6 proR hydrogen from 5-enolpyruvylshikimate-3-phosphate (EPSP) to yield chorismate, which is the branch point compound that serves as the starting substrate for the three terminal pathways of aromatic amino acid biosynthesis. This reaction introduces a second double bond into the aromatic ring system.</text>
</comment>
<dbReference type="GO" id="GO:0009073">
    <property type="term" value="P:aromatic amino acid family biosynthetic process"/>
    <property type="evidence" value="ECO:0007669"/>
    <property type="project" value="UniProtKB-KW"/>
</dbReference>
<dbReference type="EMBL" id="PFFQ01000056">
    <property type="protein sequence ID" value="PIW14723.1"/>
    <property type="molecule type" value="Genomic_DNA"/>
</dbReference>
<dbReference type="PROSITE" id="PS00788">
    <property type="entry name" value="CHORISMATE_SYNTHASE_2"/>
    <property type="match status" value="1"/>
</dbReference>
<dbReference type="PANTHER" id="PTHR21085:SF0">
    <property type="entry name" value="CHORISMATE SYNTHASE"/>
    <property type="match status" value="1"/>
</dbReference>
<evidence type="ECO:0000313" key="14">
    <source>
        <dbReference type="Proteomes" id="UP000231019"/>
    </source>
</evidence>
<dbReference type="CDD" id="cd07304">
    <property type="entry name" value="Chorismate_synthase"/>
    <property type="match status" value="1"/>
</dbReference>
<dbReference type="NCBIfam" id="TIGR00033">
    <property type="entry name" value="aroC"/>
    <property type="match status" value="1"/>
</dbReference>
<comment type="pathway">
    <text evidence="1 11 12">Metabolic intermediate biosynthesis; chorismate biosynthesis; chorismate from D-erythrose 4-phosphate and phosphoenolpyruvate: step 7/7.</text>
</comment>
<dbReference type="InterPro" id="IPR020541">
    <property type="entry name" value="Chorismate_synthase_CS"/>
</dbReference>
<dbReference type="SUPFAM" id="SSF103263">
    <property type="entry name" value="Chorismate synthase, AroC"/>
    <property type="match status" value="1"/>
</dbReference>
<reference evidence="13 14" key="1">
    <citation type="submission" date="2017-09" db="EMBL/GenBank/DDBJ databases">
        <title>Depth-based differentiation of microbial function through sediment-hosted aquifers and enrichment of novel symbionts in the deep terrestrial subsurface.</title>
        <authorList>
            <person name="Probst A.J."/>
            <person name="Ladd B."/>
            <person name="Jarett J.K."/>
            <person name="Geller-Mcgrath D.E."/>
            <person name="Sieber C.M."/>
            <person name="Emerson J.B."/>
            <person name="Anantharaman K."/>
            <person name="Thomas B.C."/>
            <person name="Malmstrom R."/>
            <person name="Stieglmeier M."/>
            <person name="Klingl A."/>
            <person name="Woyke T."/>
            <person name="Ryan C.M."/>
            <person name="Banfield J.F."/>
        </authorList>
    </citation>
    <scope>NUCLEOTIDE SEQUENCE [LARGE SCALE GENOMIC DNA]</scope>
    <source>
        <strain evidence="13">CG17_big_fil_post_rev_8_21_14_2_50_48_46</strain>
    </source>
</reference>
<keyword evidence="6 11" id="KW-0288">FMN</keyword>
<dbReference type="GO" id="GO:0004107">
    <property type="term" value="F:chorismate synthase activity"/>
    <property type="evidence" value="ECO:0007669"/>
    <property type="project" value="UniProtKB-UniRule"/>
</dbReference>
<gene>
    <name evidence="11" type="primary">aroC</name>
    <name evidence="13" type="ORF">COW36_20165</name>
</gene>
<evidence type="ECO:0000313" key="13">
    <source>
        <dbReference type="EMBL" id="PIW14723.1"/>
    </source>
</evidence>
<feature type="binding site" evidence="11">
    <location>
        <begin position="310"/>
        <end position="314"/>
    </location>
    <ligand>
        <name>FMN</name>
        <dbReference type="ChEBI" id="CHEBI:58210"/>
    </ligand>
</feature>
<evidence type="ECO:0000256" key="5">
    <source>
        <dbReference type="ARBA" id="ARBA00022630"/>
    </source>
</evidence>
<feature type="binding site" evidence="11">
    <location>
        <position position="295"/>
    </location>
    <ligand>
        <name>FMN</name>
        <dbReference type="ChEBI" id="CHEBI:58210"/>
    </ligand>
</feature>
<feature type="binding site" evidence="11">
    <location>
        <begin position="128"/>
        <end position="130"/>
    </location>
    <ligand>
        <name>FMN</name>
        <dbReference type="ChEBI" id="CHEBI:58210"/>
    </ligand>
</feature>
<feature type="binding site" evidence="11">
    <location>
        <begin position="249"/>
        <end position="250"/>
    </location>
    <ligand>
        <name>FMN</name>
        <dbReference type="ChEBI" id="CHEBI:58210"/>
    </ligand>
</feature>
<dbReference type="GO" id="GO:0008652">
    <property type="term" value="P:amino acid biosynthetic process"/>
    <property type="evidence" value="ECO:0007669"/>
    <property type="project" value="UniProtKB-KW"/>
</dbReference>
<dbReference type="HAMAP" id="MF_00300">
    <property type="entry name" value="Chorismate_synth"/>
    <property type="match status" value="1"/>
</dbReference>
<evidence type="ECO:0000256" key="9">
    <source>
        <dbReference type="ARBA" id="ARBA00023141"/>
    </source>
</evidence>
<feature type="binding site" evidence="11">
    <location>
        <position position="39"/>
    </location>
    <ligand>
        <name>NADP(+)</name>
        <dbReference type="ChEBI" id="CHEBI:58349"/>
    </ligand>
</feature>
<comment type="similarity">
    <text evidence="2 11 12">Belongs to the chorismate synthase family.</text>
</comment>
<comment type="caution">
    <text evidence="13">The sequence shown here is derived from an EMBL/GenBank/DDBJ whole genome shotgun (WGS) entry which is preliminary data.</text>
</comment>
<dbReference type="GO" id="GO:0005829">
    <property type="term" value="C:cytosol"/>
    <property type="evidence" value="ECO:0007669"/>
    <property type="project" value="TreeGrafter"/>
</dbReference>
<evidence type="ECO:0000256" key="10">
    <source>
        <dbReference type="ARBA" id="ARBA00023239"/>
    </source>
</evidence>
<dbReference type="Proteomes" id="UP000231019">
    <property type="component" value="Unassembled WGS sequence"/>
</dbReference>
<evidence type="ECO:0000256" key="1">
    <source>
        <dbReference type="ARBA" id="ARBA00005044"/>
    </source>
</evidence>
<dbReference type="FunFam" id="3.60.150.10:FF:000002">
    <property type="entry name" value="Chorismate synthase"/>
    <property type="match status" value="1"/>
</dbReference>
<dbReference type="InterPro" id="IPR000453">
    <property type="entry name" value="Chorismate_synth"/>
</dbReference>
<name>A0A2M7FZ95_9BACT</name>
<feature type="binding site" evidence="11">
    <location>
        <position position="45"/>
    </location>
    <ligand>
        <name>NADP(+)</name>
        <dbReference type="ChEBI" id="CHEBI:58349"/>
    </ligand>
</feature>